<evidence type="ECO:0000256" key="6">
    <source>
        <dbReference type="ARBA" id="ARBA00023136"/>
    </source>
</evidence>
<feature type="transmembrane region" description="Helical" evidence="7">
    <location>
        <begin position="111"/>
        <end position="132"/>
    </location>
</feature>
<dbReference type="Pfam" id="PF03601">
    <property type="entry name" value="Cons_hypoth698"/>
    <property type="match status" value="1"/>
</dbReference>
<feature type="transmembrane region" description="Helical" evidence="7">
    <location>
        <begin position="172"/>
        <end position="197"/>
    </location>
</feature>
<evidence type="ECO:0000256" key="5">
    <source>
        <dbReference type="ARBA" id="ARBA00022989"/>
    </source>
</evidence>
<dbReference type="OrthoDB" id="9811391at2"/>
<accession>A0A1M4T5L5</accession>
<evidence type="ECO:0000256" key="3">
    <source>
        <dbReference type="ARBA" id="ARBA00022475"/>
    </source>
</evidence>
<dbReference type="EMBL" id="FQUY01000001">
    <property type="protein sequence ID" value="SHE39680.1"/>
    <property type="molecule type" value="Genomic_DNA"/>
</dbReference>
<dbReference type="InterPro" id="IPR018383">
    <property type="entry name" value="UPF0324_pro"/>
</dbReference>
<feature type="transmembrane region" description="Helical" evidence="7">
    <location>
        <begin position="59"/>
        <end position="82"/>
    </location>
</feature>
<keyword evidence="9" id="KW-1185">Reference proteome</keyword>
<reference evidence="9" key="1">
    <citation type="submission" date="2016-11" db="EMBL/GenBank/DDBJ databases">
        <authorList>
            <person name="Varghese N."/>
            <person name="Submissions S."/>
        </authorList>
    </citation>
    <scope>NUCLEOTIDE SEQUENCE [LARGE SCALE GENOMIC DNA]</scope>
    <source>
        <strain evidence="9">DSM 12395</strain>
    </source>
</reference>
<dbReference type="Proteomes" id="UP000184148">
    <property type="component" value="Unassembled WGS sequence"/>
</dbReference>
<gene>
    <name evidence="8" type="ORF">SAMN02745133_00358</name>
</gene>
<feature type="transmembrane region" description="Helical" evidence="7">
    <location>
        <begin position="204"/>
        <end position="225"/>
    </location>
</feature>
<protein>
    <submittedName>
        <fullName evidence="8">Conserved hypothetical integral membrane protein</fullName>
    </submittedName>
</protein>
<feature type="transmembrane region" description="Helical" evidence="7">
    <location>
        <begin position="318"/>
        <end position="336"/>
    </location>
</feature>
<keyword evidence="4 7" id="KW-0812">Transmembrane</keyword>
<evidence type="ECO:0000313" key="9">
    <source>
        <dbReference type="Proteomes" id="UP000184148"/>
    </source>
</evidence>
<evidence type="ECO:0000256" key="4">
    <source>
        <dbReference type="ARBA" id="ARBA00022692"/>
    </source>
</evidence>
<evidence type="ECO:0000256" key="1">
    <source>
        <dbReference type="ARBA" id="ARBA00004651"/>
    </source>
</evidence>
<evidence type="ECO:0000256" key="7">
    <source>
        <dbReference type="SAM" id="Phobius"/>
    </source>
</evidence>
<comment type="subcellular location">
    <subcellularLocation>
        <location evidence="1">Cell membrane</location>
        <topology evidence="1">Multi-pass membrane protein</topology>
    </subcellularLocation>
</comment>
<keyword evidence="5 7" id="KW-1133">Transmembrane helix</keyword>
<feature type="transmembrane region" description="Helical" evidence="7">
    <location>
        <begin position="283"/>
        <end position="303"/>
    </location>
</feature>
<keyword evidence="3" id="KW-1003">Cell membrane</keyword>
<proteinExistence type="inferred from homology"/>
<keyword evidence="6 7" id="KW-0472">Membrane</keyword>
<feature type="transmembrane region" description="Helical" evidence="7">
    <location>
        <begin position="144"/>
        <end position="166"/>
    </location>
</feature>
<feature type="transmembrane region" description="Helical" evidence="7">
    <location>
        <begin position="348"/>
        <end position="369"/>
    </location>
</feature>
<feature type="transmembrane region" description="Helical" evidence="7">
    <location>
        <begin position="245"/>
        <end position="262"/>
    </location>
</feature>
<dbReference type="AlphaFoldDB" id="A0A1M4T5L5"/>
<dbReference type="PANTHER" id="PTHR30106">
    <property type="entry name" value="INNER MEMBRANE PROTEIN YEIH-RELATED"/>
    <property type="match status" value="1"/>
</dbReference>
<organism evidence="8 9">
    <name type="scientific">Desulforamulus putei DSM 12395</name>
    <dbReference type="NCBI Taxonomy" id="1121429"/>
    <lineage>
        <taxon>Bacteria</taxon>
        <taxon>Bacillati</taxon>
        <taxon>Bacillota</taxon>
        <taxon>Clostridia</taxon>
        <taxon>Eubacteriales</taxon>
        <taxon>Peptococcaceae</taxon>
        <taxon>Desulforamulus</taxon>
    </lineage>
</organism>
<dbReference type="PANTHER" id="PTHR30106:SF1">
    <property type="entry name" value="UPF0324 MEMBRANE PROTEIN FN0533"/>
    <property type="match status" value="1"/>
</dbReference>
<comment type="similarity">
    <text evidence="2">Belongs to the UPF0324 family.</text>
</comment>
<sequence length="373" mass="39848">MHQNKNVLKIVPGILLMFAIAVFTMGGQDIGIPWPGLEAYFRSNPITQKILIDILRLNYILLSIIIGMLIGNLFTLPDWILAGVSTSRLFIKLGVILLGSLYSFVEVAQLGVTAIILVLSFVIMTLVFTLWLGKKTGMDPASAAVLAAGTAVCGVSAIVATAPAVRAKTTDVVFSIATVLSFGVVSIFLFPVIGNFLNLSPHQFGVWSGTGILSSGQVLAVCLIYDPGTANHASVSLKTGEIYNLARVLFLPFVVLALAALSSRSARLPDDHINIHTGLWSKFPVFVLGFLIMVFLTSFGLLGQNSPPSPELITIRKLYNWFFAIGLTGLGMQISFSELRKAGGKPLAVGSAAALMKAVLALIVVMLFISENP</sequence>
<evidence type="ECO:0000313" key="8">
    <source>
        <dbReference type="EMBL" id="SHE39680.1"/>
    </source>
</evidence>
<evidence type="ECO:0000256" key="2">
    <source>
        <dbReference type="ARBA" id="ARBA00007977"/>
    </source>
</evidence>
<dbReference type="RefSeq" id="WP_073234739.1">
    <property type="nucleotide sequence ID" value="NZ_FQUY01000001.1"/>
</dbReference>
<name>A0A1M4T5L5_9FIRM</name>
<dbReference type="GO" id="GO:0005886">
    <property type="term" value="C:plasma membrane"/>
    <property type="evidence" value="ECO:0007669"/>
    <property type="project" value="UniProtKB-SubCell"/>
</dbReference>
<feature type="transmembrane region" description="Helical" evidence="7">
    <location>
        <begin position="89"/>
        <end position="105"/>
    </location>
</feature>
<feature type="transmembrane region" description="Helical" evidence="7">
    <location>
        <begin position="7"/>
        <end position="27"/>
    </location>
</feature>